<dbReference type="InterPro" id="IPR023393">
    <property type="entry name" value="START-like_dom_sf"/>
</dbReference>
<evidence type="ECO:0008006" key="2">
    <source>
        <dbReference type="Google" id="ProtNLM"/>
    </source>
</evidence>
<reference evidence="1" key="1">
    <citation type="submission" date="2018-05" db="EMBL/GenBank/DDBJ databases">
        <authorList>
            <person name="Lanie J.A."/>
            <person name="Ng W.-L."/>
            <person name="Kazmierczak K.M."/>
            <person name="Andrzejewski T.M."/>
            <person name="Davidsen T.M."/>
            <person name="Wayne K.J."/>
            <person name="Tettelin H."/>
            <person name="Glass J.I."/>
            <person name="Rusch D."/>
            <person name="Podicherti R."/>
            <person name="Tsui H.-C.T."/>
            <person name="Winkler M.E."/>
        </authorList>
    </citation>
    <scope>NUCLEOTIDE SEQUENCE</scope>
</reference>
<dbReference type="Gene3D" id="3.30.530.20">
    <property type="match status" value="1"/>
</dbReference>
<dbReference type="CDD" id="cd07812">
    <property type="entry name" value="SRPBCC"/>
    <property type="match status" value="1"/>
</dbReference>
<accession>A0A382VY79</accession>
<gene>
    <name evidence="1" type="ORF">METZ01_LOCUS403839</name>
</gene>
<proteinExistence type="predicted"/>
<evidence type="ECO:0000313" key="1">
    <source>
        <dbReference type="EMBL" id="SVD50985.1"/>
    </source>
</evidence>
<dbReference type="InterPro" id="IPR019587">
    <property type="entry name" value="Polyketide_cyclase/dehydratase"/>
</dbReference>
<dbReference type="EMBL" id="UINC01155243">
    <property type="protein sequence ID" value="SVD50985.1"/>
    <property type="molecule type" value="Genomic_DNA"/>
</dbReference>
<dbReference type="Pfam" id="PF10604">
    <property type="entry name" value="Polyketide_cyc2"/>
    <property type="match status" value="1"/>
</dbReference>
<protein>
    <recommendedName>
        <fullName evidence="2">Coenzyme Q-binding protein COQ10 START domain-containing protein</fullName>
    </recommendedName>
</protein>
<organism evidence="1">
    <name type="scientific">marine metagenome</name>
    <dbReference type="NCBI Taxonomy" id="408172"/>
    <lineage>
        <taxon>unclassified sequences</taxon>
        <taxon>metagenomes</taxon>
        <taxon>ecological metagenomes</taxon>
    </lineage>
</organism>
<dbReference type="SUPFAM" id="SSF55961">
    <property type="entry name" value="Bet v1-like"/>
    <property type="match status" value="1"/>
</dbReference>
<name>A0A382VY79_9ZZZZ</name>
<dbReference type="AlphaFoldDB" id="A0A382VY79"/>
<sequence>MPRVDYSIDIPLSPECTWGLMTDLNLRPCWDESILEVQRGKLHHQRYLEGLSYKAPLLGCISWHWEGVYASFDPPYRSAVRMVWGSRFRPFRTLVGTWLLSGYGSVTNVKMIVSFEPRVRLPALGNIMGYMVKKVMARSLNKLRNISIGYSCNED</sequence>